<accession>A0A0B5A3D5</accession>
<protein>
    <submittedName>
        <fullName evidence="1">Uncharacterized protein</fullName>
    </submittedName>
</protein>
<dbReference type="EMBL" id="KP027199">
    <property type="protein sequence ID" value="AJD82314.1"/>
    <property type="molecule type" value="Genomic_DNA"/>
</dbReference>
<dbReference type="RefSeq" id="YP_009125846.1">
    <property type="nucleotide sequence ID" value="NC_026603.1"/>
</dbReference>
<evidence type="ECO:0000313" key="1">
    <source>
        <dbReference type="EMBL" id="AJD82314.1"/>
    </source>
</evidence>
<dbReference type="GeneID" id="23680454"/>
<dbReference type="KEGG" id="vg:23680454"/>
<dbReference type="Proteomes" id="UP000031717">
    <property type="component" value="Segment"/>
</dbReference>
<reference evidence="1 2" key="1">
    <citation type="submission" date="2014-10" db="EMBL/GenBank/DDBJ databases">
        <authorList>
            <person name="Mthembu S."/>
            <person name="Kuvar S."/>
            <person name="Nduna N."/>
            <person name="Pillay S."/>
            <person name="Pillay T."/>
            <person name="Tang P.-C."/>
            <person name="Reddy N."/>
            <person name="Larsen M.H."/>
            <person name="Rubin E.J."/>
            <person name="Russell D.A."/>
            <person name="Guerrero C.A."/>
            <person name="Bowman C.A."/>
            <person name="Jacobs-Sera D."/>
            <person name="Hendrix R.W."/>
            <person name="Hatfull G.F."/>
        </authorList>
    </citation>
    <scope>NUCLEOTIDE SEQUENCE [LARGE SCALE GENOMIC DNA]</scope>
</reference>
<gene>
    <name evidence="1" type="primary">94</name>
    <name evidence="1" type="ORF">PBI_KESHU_94</name>
</gene>
<sequence>MTPAKRPAGPPRRGVFVSAEIARAYVLTPQQESTTVEVSTTG</sequence>
<organism evidence="1 2">
    <name type="scientific">Mycobacterium phage Keshu</name>
    <dbReference type="NCBI Taxonomy" id="1567471"/>
    <lineage>
        <taxon>Viruses</taxon>
        <taxon>Duplodnaviria</taxon>
        <taxon>Heunggongvirae</taxon>
        <taxon>Uroviricota</taxon>
        <taxon>Caudoviricetes</taxon>
        <taxon>Weiservirinae</taxon>
        <taxon>Keshuvirus</taxon>
        <taxon>Keshuvirus keshu</taxon>
    </lineage>
</organism>
<keyword evidence="2" id="KW-1185">Reference proteome</keyword>
<evidence type="ECO:0000313" key="2">
    <source>
        <dbReference type="Proteomes" id="UP000031717"/>
    </source>
</evidence>
<name>A0A0B5A3D5_9CAUD</name>
<proteinExistence type="predicted"/>